<dbReference type="CDD" id="cd18032">
    <property type="entry name" value="DEXHc_RE_I_III_res"/>
    <property type="match status" value="1"/>
</dbReference>
<evidence type="ECO:0000313" key="5">
    <source>
        <dbReference type="Proteomes" id="UP001216390"/>
    </source>
</evidence>
<sequence length="1030" mass="115400">MGEELAAGLYERLMTEGLRARLDHVTEQLVPQADALHPSEAADRLALHVSQILESALESLPDKERVATGVQVVRALLAQVESQLDWDVGTDRPDDEGMVLRALRRRQPDGTPRAIDQPLIPLLDTTLLTNAPGEPTVGSQLRTEIASADRIDIVMAFIRMTGITPLLDALRTHRREGRQVRVLTTTYTGSTEQRALDVLRDLGAEVRVSYDLTTTRLHAKAWLFHRDSGYSTAYVGSSNLTHSAQVAGLEWNVRLSSARNASVTQKVAAVFDAYWENPDFRAYDPAEFAEQTERSTREDETYLSPVEIRLEPFQDRLLEQIEVARARGRHKNLLVSATGTGKTVMAAVDYARLRPTLTRDRLLFVAHREEILRQSQATFRHALRDPSFGERWVAGERPREFDHVFASVQSLSAGAIDSIDPAHFDVVIVDEFHHAAAPSYRRLLDHLAPVELLGLTATPERADGLPILDLFDGRIAAELRLWDAIDQQRLAPFTYFGIYDGLNYGQVPWRRGQGYDVTSLTNLYTGNDVWARQVVKELTDRVGDMAQAKVLGFCCSVDHARWMADRFNEVGIPSLAVWADTPTEERKRALLDLQTGRLNVVFSVDLFNEGVDVPSVDTLLLLRPTDSPTLFLQQLGRGLRKAPGKTSCLVLDFVGQHRKEFRFDLRYRALLGGTRRELEDRIKQGFPFLPAGCDLSLDRVASEKVLQNIRESIPTRWQAKADELRTLARSHGDVSLATYLQQTGLDLEDVYTSNKSWSDLREAAGLPLAPAGPDEAVIRRAIGRVGHIDDSERMATYRAWLLGDVPPQVSVLDDRRRRLARMLVGAIAGQALTKEHTLQSALDLLWDHPQVRAELRELLDVLAPQLNHLHTPLVGRPAVPLQVHARYTRLEILAAFGVGDSVRPANWQAGVQWVEPEQADLFVFTLDKSAGSFSPTTRYRDYAISRDLIHWESQSKTRADSATGLRYQHHAARGSDVMLFARLNTKELAFWFLGPATYVSHVSERPMQITWRLDHPLSGDLFASFAAAVA</sequence>
<dbReference type="InterPro" id="IPR052511">
    <property type="entry name" value="ATP-dep_Helicase"/>
</dbReference>
<feature type="domain" description="Helicase ATP-binding" evidence="2">
    <location>
        <begin position="323"/>
        <end position="477"/>
    </location>
</feature>
<dbReference type="InterPro" id="IPR001650">
    <property type="entry name" value="Helicase_C-like"/>
</dbReference>
<dbReference type="Pfam" id="PF00271">
    <property type="entry name" value="Helicase_C"/>
    <property type="match status" value="1"/>
</dbReference>
<dbReference type="GO" id="GO:0016887">
    <property type="term" value="F:ATP hydrolysis activity"/>
    <property type="evidence" value="ECO:0007669"/>
    <property type="project" value="TreeGrafter"/>
</dbReference>
<dbReference type="RefSeq" id="WP_272736419.1">
    <property type="nucleotide sequence ID" value="NZ_CP116942.1"/>
</dbReference>
<dbReference type="SUPFAM" id="SSF52540">
    <property type="entry name" value="P-loop containing nucleoside triphosphate hydrolases"/>
    <property type="match status" value="1"/>
</dbReference>
<reference evidence="4" key="1">
    <citation type="submission" date="2023-01" db="EMBL/GenBank/DDBJ databases">
        <title>The diversity of Class Acidimicrobiia in South China Sea sediment environments and the proposal of Iamia marina sp. nov., a novel species of the genus Iamia.</title>
        <authorList>
            <person name="He Y."/>
            <person name="Tian X."/>
        </authorList>
    </citation>
    <scope>NUCLEOTIDE SEQUENCE</scope>
    <source>
        <strain evidence="4">DSM 19957</strain>
    </source>
</reference>
<dbReference type="Gene3D" id="3.30.870.10">
    <property type="entry name" value="Endonuclease Chain A"/>
    <property type="match status" value="1"/>
</dbReference>
<dbReference type="PANTHER" id="PTHR47962:SF7">
    <property type="entry name" value="MITOCHONDRIAL ATP-DEPENDENT HELICASE IRC3-RELATED"/>
    <property type="match status" value="1"/>
</dbReference>
<dbReference type="GO" id="GO:0005524">
    <property type="term" value="F:ATP binding"/>
    <property type="evidence" value="ECO:0007669"/>
    <property type="project" value="InterPro"/>
</dbReference>
<dbReference type="InterPro" id="IPR021835">
    <property type="entry name" value="DUF3427"/>
</dbReference>
<dbReference type="EMBL" id="CP116942">
    <property type="protein sequence ID" value="WCO66897.1"/>
    <property type="molecule type" value="Genomic_DNA"/>
</dbReference>
<gene>
    <name evidence="4" type="ORF">PO878_20605</name>
</gene>
<dbReference type="KEGG" id="ima:PO878_20605"/>
<dbReference type="InterPro" id="IPR025202">
    <property type="entry name" value="PLD-like_dom"/>
</dbReference>
<dbReference type="Pfam" id="PF13091">
    <property type="entry name" value="PLDc_2"/>
    <property type="match status" value="1"/>
</dbReference>
<dbReference type="PROSITE" id="PS50035">
    <property type="entry name" value="PLD"/>
    <property type="match status" value="1"/>
</dbReference>
<evidence type="ECO:0000259" key="3">
    <source>
        <dbReference type="PROSITE" id="PS51194"/>
    </source>
</evidence>
<feature type="domain" description="PLD phosphodiesterase" evidence="1">
    <location>
        <begin position="213"/>
        <end position="244"/>
    </location>
</feature>
<proteinExistence type="predicted"/>
<dbReference type="SMART" id="SM00490">
    <property type="entry name" value="HELICc"/>
    <property type="match status" value="1"/>
</dbReference>
<dbReference type="Pfam" id="PF11907">
    <property type="entry name" value="DUF3427"/>
    <property type="match status" value="1"/>
</dbReference>
<dbReference type="AlphaFoldDB" id="A0AAE9Y5M3"/>
<dbReference type="REBASE" id="691807">
    <property type="entry name" value="Ima19957ORF20605P"/>
</dbReference>
<evidence type="ECO:0000259" key="2">
    <source>
        <dbReference type="PROSITE" id="PS51192"/>
    </source>
</evidence>
<dbReference type="GO" id="GO:0006793">
    <property type="term" value="P:phosphorus metabolic process"/>
    <property type="evidence" value="ECO:0007669"/>
    <property type="project" value="UniProtKB-ARBA"/>
</dbReference>
<accession>A0AAE9Y5M3</accession>
<protein>
    <submittedName>
        <fullName evidence="4">DUF3427 domain-containing protein</fullName>
    </submittedName>
</protein>
<organism evidence="4 5">
    <name type="scientific">Iamia majanohamensis</name>
    <dbReference type="NCBI Taxonomy" id="467976"/>
    <lineage>
        <taxon>Bacteria</taxon>
        <taxon>Bacillati</taxon>
        <taxon>Actinomycetota</taxon>
        <taxon>Acidimicrobiia</taxon>
        <taxon>Acidimicrobiales</taxon>
        <taxon>Iamiaceae</taxon>
        <taxon>Iamia</taxon>
    </lineage>
</organism>
<dbReference type="SUPFAM" id="SSF56024">
    <property type="entry name" value="Phospholipase D/nuclease"/>
    <property type="match status" value="1"/>
</dbReference>
<dbReference type="PANTHER" id="PTHR47962">
    <property type="entry name" value="ATP-DEPENDENT HELICASE LHR-RELATED-RELATED"/>
    <property type="match status" value="1"/>
</dbReference>
<dbReference type="InterPro" id="IPR001736">
    <property type="entry name" value="PLipase_D/transphosphatidylase"/>
</dbReference>
<dbReference type="Gene3D" id="3.40.50.300">
    <property type="entry name" value="P-loop containing nucleotide triphosphate hydrolases"/>
    <property type="match status" value="2"/>
</dbReference>
<dbReference type="Proteomes" id="UP001216390">
    <property type="component" value="Chromosome"/>
</dbReference>
<dbReference type="SMART" id="SM00487">
    <property type="entry name" value="DEXDc"/>
    <property type="match status" value="1"/>
</dbReference>
<dbReference type="InterPro" id="IPR014001">
    <property type="entry name" value="Helicase_ATP-bd"/>
</dbReference>
<evidence type="ECO:0000313" key="4">
    <source>
        <dbReference type="EMBL" id="WCO66897.1"/>
    </source>
</evidence>
<dbReference type="PROSITE" id="PS51192">
    <property type="entry name" value="HELICASE_ATP_BIND_1"/>
    <property type="match status" value="1"/>
</dbReference>
<dbReference type="CDD" id="cd18799">
    <property type="entry name" value="SF2_C_EcoAI-like"/>
    <property type="match status" value="1"/>
</dbReference>
<dbReference type="InterPro" id="IPR006935">
    <property type="entry name" value="Helicase/UvrB_N"/>
</dbReference>
<dbReference type="PROSITE" id="PS51194">
    <property type="entry name" value="HELICASE_CTER"/>
    <property type="match status" value="1"/>
</dbReference>
<keyword evidence="5" id="KW-1185">Reference proteome</keyword>
<dbReference type="InterPro" id="IPR027417">
    <property type="entry name" value="P-loop_NTPase"/>
</dbReference>
<dbReference type="Pfam" id="PF04851">
    <property type="entry name" value="ResIII"/>
    <property type="match status" value="1"/>
</dbReference>
<evidence type="ECO:0000259" key="1">
    <source>
        <dbReference type="PROSITE" id="PS50035"/>
    </source>
</evidence>
<dbReference type="GO" id="GO:0003677">
    <property type="term" value="F:DNA binding"/>
    <property type="evidence" value="ECO:0007669"/>
    <property type="project" value="InterPro"/>
</dbReference>
<name>A0AAE9Y5M3_9ACTN</name>
<feature type="domain" description="Helicase C-terminal" evidence="3">
    <location>
        <begin position="537"/>
        <end position="682"/>
    </location>
</feature>